<dbReference type="InterPro" id="IPR017946">
    <property type="entry name" value="PLC-like_Pdiesterase_TIM-brl"/>
</dbReference>
<sequence>MIPAALQQQVSRFLLLMPLIIAHRGASAYAPENTLAAFDLAQRQGADMIELDVQISADGALVVFHDATTERWDGRSRPLAQCSLAELRRLDIGGERMPTLAETLDFARGCGIGLNVELKVAGIGQRCAALLREFGMHEQTIISSFLPAALHEVRNADPTLRCGYLMGTRTYHPATRLREFWPFLALKNLGVQAWHPSCELPGLLPIIPLVRRAGYAVHVWTVDDPLLMQRLDAAGVSGIITNRPDVARTAV</sequence>
<evidence type="ECO:0000259" key="1">
    <source>
        <dbReference type="PROSITE" id="PS51704"/>
    </source>
</evidence>
<dbReference type="STRING" id="765420.OSCT_2875"/>
<feature type="domain" description="GP-PDE" evidence="1">
    <location>
        <begin position="18"/>
        <end position="251"/>
    </location>
</feature>
<proteinExistence type="predicted"/>
<evidence type="ECO:0000313" key="2">
    <source>
        <dbReference type="EMBL" id="EFO79212.1"/>
    </source>
</evidence>
<dbReference type="PANTHER" id="PTHR46211:SF1">
    <property type="entry name" value="GLYCEROPHOSPHODIESTER PHOSPHODIESTERASE, CYTOPLASMIC"/>
    <property type="match status" value="1"/>
</dbReference>
<gene>
    <name evidence="2" type="ORF">OSCT_2875</name>
</gene>
<dbReference type="InterPro" id="IPR030395">
    <property type="entry name" value="GP_PDE_dom"/>
</dbReference>
<dbReference type="GO" id="GO:0008081">
    <property type="term" value="F:phosphoric diester hydrolase activity"/>
    <property type="evidence" value="ECO:0007669"/>
    <property type="project" value="InterPro"/>
</dbReference>
<dbReference type="HOGENOM" id="CLU_030006_3_5_0"/>
<protein>
    <submittedName>
        <fullName evidence="2">Glycerophosphoryl diester phosphodiesterase</fullName>
    </submittedName>
</protein>
<dbReference type="SUPFAM" id="SSF51695">
    <property type="entry name" value="PLC-like phosphodiesterases"/>
    <property type="match status" value="1"/>
</dbReference>
<dbReference type="PROSITE" id="PS51704">
    <property type="entry name" value="GP_PDE"/>
    <property type="match status" value="1"/>
</dbReference>
<dbReference type="PANTHER" id="PTHR46211">
    <property type="entry name" value="GLYCEROPHOSPHORYL DIESTER PHOSPHODIESTERASE"/>
    <property type="match status" value="1"/>
</dbReference>
<keyword evidence="3" id="KW-1185">Reference proteome</keyword>
<dbReference type="Gene3D" id="3.20.20.190">
    <property type="entry name" value="Phosphatidylinositol (PI) phosphodiesterase"/>
    <property type="match status" value="1"/>
</dbReference>
<dbReference type="AlphaFoldDB" id="E1IHT7"/>
<organism evidence="2 3">
    <name type="scientific">Oscillochloris trichoides DG-6</name>
    <dbReference type="NCBI Taxonomy" id="765420"/>
    <lineage>
        <taxon>Bacteria</taxon>
        <taxon>Bacillati</taxon>
        <taxon>Chloroflexota</taxon>
        <taxon>Chloroflexia</taxon>
        <taxon>Chloroflexales</taxon>
        <taxon>Chloroflexineae</taxon>
        <taxon>Oscillochloridaceae</taxon>
        <taxon>Oscillochloris</taxon>
    </lineage>
</organism>
<reference evidence="2 3" key="1">
    <citation type="journal article" date="2011" name="J. Bacteriol.">
        <title>Draft genome sequence of the anoxygenic filamentous phototrophic bacterium Oscillochloris trichoides subsp. DG-6.</title>
        <authorList>
            <person name="Kuznetsov B.B."/>
            <person name="Ivanovsky R.N."/>
            <person name="Keppen O.I."/>
            <person name="Sukhacheva M.V."/>
            <person name="Bumazhkin B.K."/>
            <person name="Patutina E.O."/>
            <person name="Beletsky A.V."/>
            <person name="Mardanov A.V."/>
            <person name="Baslerov R.V."/>
            <person name="Panteleeva A.N."/>
            <person name="Kolganova T.V."/>
            <person name="Ravin N.V."/>
            <person name="Skryabin K.G."/>
        </authorList>
    </citation>
    <scope>NUCLEOTIDE SEQUENCE [LARGE SCALE GENOMIC DNA]</scope>
    <source>
        <strain evidence="2 3">DG-6</strain>
    </source>
</reference>
<comment type="caution">
    <text evidence="2">The sequence shown here is derived from an EMBL/GenBank/DDBJ whole genome shotgun (WGS) entry which is preliminary data.</text>
</comment>
<dbReference type="GO" id="GO:0006629">
    <property type="term" value="P:lipid metabolic process"/>
    <property type="evidence" value="ECO:0007669"/>
    <property type="project" value="InterPro"/>
</dbReference>
<accession>E1IHT7</accession>
<dbReference type="EMBL" id="ADVR01000120">
    <property type="protein sequence ID" value="EFO79212.1"/>
    <property type="molecule type" value="Genomic_DNA"/>
</dbReference>
<evidence type="ECO:0000313" key="3">
    <source>
        <dbReference type="Proteomes" id="UP000054010"/>
    </source>
</evidence>
<dbReference type="eggNOG" id="COG0584">
    <property type="taxonomic scope" value="Bacteria"/>
</dbReference>
<dbReference type="Proteomes" id="UP000054010">
    <property type="component" value="Unassembled WGS sequence"/>
</dbReference>
<dbReference type="Pfam" id="PF03009">
    <property type="entry name" value="GDPD"/>
    <property type="match status" value="1"/>
</dbReference>
<dbReference type="CDD" id="cd08556">
    <property type="entry name" value="GDPD"/>
    <property type="match status" value="1"/>
</dbReference>
<name>E1IHT7_9CHLR</name>